<evidence type="ECO:0000313" key="1">
    <source>
        <dbReference type="EMBL" id="AQZ54433.1"/>
    </source>
</evidence>
<dbReference type="EMBL" id="CP020333">
    <property type="protein sequence ID" value="AQZ54433.1"/>
    <property type="molecule type" value="Genomic_DNA"/>
</dbReference>
<keyword evidence="2" id="KW-1185">Reference proteome</keyword>
<geneLocation type="plasmid" evidence="2">
    <name>pmm170</name>
</geneLocation>
<reference evidence="1 2" key="1">
    <citation type="submission" date="2017-03" db="EMBL/GenBank/DDBJ databases">
        <title>Foreign affairs: Plasmid Transfer between Roseobacters and Rhizobia.</title>
        <authorList>
            <person name="Bartling P."/>
            <person name="Bunk B."/>
            <person name="Overmann J."/>
            <person name="Brinkmann H."/>
            <person name="Petersen J."/>
        </authorList>
    </citation>
    <scope>NUCLEOTIDE SEQUENCE [LARGE SCALE GENOMIC DNA]</scope>
    <source>
        <strain evidence="1 2">MACL11</strain>
        <plasmid evidence="2">Plasmid pmm170</plasmid>
    </source>
</reference>
<proteinExistence type="predicted"/>
<dbReference type="AlphaFoldDB" id="A0A1U9Z9P3"/>
<name>A0A1U9Z9P3_9HYPH</name>
<sequence>MVGHAGIGTLRLGDQGQPVTVDNCEAHQFTRVFGEAARRRLGNSTSPDLLSQLIPMAGILVVSLRLPRSDCCT</sequence>
<accession>A0A1U9Z9P3</accession>
<dbReference type="KEGG" id="mmed:Mame_05141"/>
<dbReference type="Proteomes" id="UP000191135">
    <property type="component" value="Plasmid pMM170"/>
</dbReference>
<evidence type="ECO:0000313" key="2">
    <source>
        <dbReference type="Proteomes" id="UP000191135"/>
    </source>
</evidence>
<protein>
    <submittedName>
        <fullName evidence="1">Uncharacterized protein</fullName>
    </submittedName>
</protein>
<keyword evidence="1" id="KW-0614">Plasmid</keyword>
<organism evidence="1 2">
    <name type="scientific">Martelella mediterranea DSM 17316</name>
    <dbReference type="NCBI Taxonomy" id="1122214"/>
    <lineage>
        <taxon>Bacteria</taxon>
        <taxon>Pseudomonadati</taxon>
        <taxon>Pseudomonadota</taxon>
        <taxon>Alphaproteobacteria</taxon>
        <taxon>Hyphomicrobiales</taxon>
        <taxon>Aurantimonadaceae</taxon>
        <taxon>Martelella</taxon>
    </lineage>
</organism>
<gene>
    <name evidence="1" type="ORF">Mame_05141</name>
</gene>